<comment type="caution">
    <text evidence="11">The sequence shown here is derived from an EMBL/GenBank/DDBJ whole genome shotgun (WGS) entry which is preliminary data.</text>
</comment>
<keyword evidence="6" id="KW-0271">Exosome</keyword>
<evidence type="ECO:0000313" key="12">
    <source>
        <dbReference type="Proteomes" id="UP000037136"/>
    </source>
</evidence>
<dbReference type="GO" id="GO:0000177">
    <property type="term" value="C:cytoplasmic exosome (RNase complex)"/>
    <property type="evidence" value="ECO:0007669"/>
    <property type="project" value="TreeGrafter"/>
</dbReference>
<dbReference type="STRING" id="268505.A0A2A9P1G6"/>
<dbReference type="GO" id="GO:0000176">
    <property type="term" value="C:nuclear exosome (RNase complex)"/>
    <property type="evidence" value="ECO:0007669"/>
    <property type="project" value="UniProtKB-ARBA"/>
</dbReference>
<dbReference type="InterPro" id="IPR020568">
    <property type="entry name" value="Ribosomal_Su5_D2-typ_SF"/>
</dbReference>
<evidence type="ECO:0000259" key="10">
    <source>
        <dbReference type="Pfam" id="PF01138"/>
    </source>
</evidence>
<evidence type="ECO:0000256" key="8">
    <source>
        <dbReference type="ARBA" id="ARBA00023242"/>
    </source>
</evidence>
<dbReference type="AlphaFoldDB" id="A0A2A9P1G6"/>
<evidence type="ECO:0000256" key="3">
    <source>
        <dbReference type="ARBA" id="ARBA00006678"/>
    </source>
</evidence>
<dbReference type="Gene3D" id="3.30.230.70">
    <property type="entry name" value="GHMP Kinase, N-terminal domain"/>
    <property type="match status" value="2"/>
</dbReference>
<dbReference type="InterPro" id="IPR027408">
    <property type="entry name" value="PNPase/RNase_PH_dom_sf"/>
</dbReference>
<dbReference type="GO" id="GO:0006364">
    <property type="term" value="P:rRNA processing"/>
    <property type="evidence" value="ECO:0007669"/>
    <property type="project" value="UniProtKB-KW"/>
</dbReference>
<sequence>MTERRRISGPNGPSSPPHYQDLNDIMSPASNGDMSPVPAIYLQTGVTAGVSGSAYLETEQNQGRRRSYVHSANVSEKDLSAQLEIALRGAMITERWPKSGVMVVVTVIESDQLPDHDILSGCVTVAAAALADAGIDCIDIASGGAGPLILEISTSLKVESTIVCQPRREACYVATLPCRDEIMALWSKGCLLQKDVCAFLPIVINGAKDVNRAARKAVTSSY</sequence>
<keyword evidence="7" id="KW-0694">RNA-binding</keyword>
<evidence type="ECO:0000256" key="1">
    <source>
        <dbReference type="ARBA" id="ARBA00004123"/>
    </source>
</evidence>
<dbReference type="OrthoDB" id="2504340at2759"/>
<dbReference type="GO" id="GO:0034475">
    <property type="term" value="P:U4 snRNA 3'-end processing"/>
    <property type="evidence" value="ECO:0007669"/>
    <property type="project" value="TreeGrafter"/>
</dbReference>
<dbReference type="InterPro" id="IPR001247">
    <property type="entry name" value="ExoRNase_PH_dom1"/>
</dbReference>
<feature type="region of interest" description="Disordered" evidence="9">
    <location>
        <begin position="1"/>
        <end position="30"/>
    </location>
</feature>
<evidence type="ECO:0000256" key="4">
    <source>
        <dbReference type="ARBA" id="ARBA00022490"/>
    </source>
</evidence>
<accession>A0A2A9P1G6</accession>
<evidence type="ECO:0000256" key="7">
    <source>
        <dbReference type="ARBA" id="ARBA00022884"/>
    </source>
</evidence>
<dbReference type="SUPFAM" id="SSF54211">
    <property type="entry name" value="Ribosomal protein S5 domain 2-like"/>
    <property type="match status" value="1"/>
</dbReference>
<dbReference type="PANTHER" id="PTHR11953">
    <property type="entry name" value="EXOSOME COMPLEX COMPONENT"/>
    <property type="match status" value="1"/>
</dbReference>
<reference evidence="11 12" key="2">
    <citation type="journal article" date="2017" name="Sci. Rep.">
        <title>Ant-infecting Ophiocordyceps genomes reveal a high diversity of potential behavioral manipulation genes and a possible major role for enterotoxins.</title>
        <authorList>
            <person name="de Bekker C."/>
            <person name="Ohm R.A."/>
            <person name="Evans H.C."/>
            <person name="Brachmann A."/>
            <person name="Hughes D.P."/>
        </authorList>
    </citation>
    <scope>NUCLEOTIDE SEQUENCE [LARGE SCALE GENOMIC DNA]</scope>
    <source>
        <strain evidence="11 12">SC16a</strain>
    </source>
</reference>
<proteinExistence type="inferred from homology"/>
<dbReference type="InterPro" id="IPR050080">
    <property type="entry name" value="RNase_PH"/>
</dbReference>
<dbReference type="PANTHER" id="PTHR11953:SF2">
    <property type="entry name" value="EXOSOME COMPLEX COMPONENT MTR3"/>
    <property type="match status" value="1"/>
</dbReference>
<dbReference type="GO" id="GO:0071051">
    <property type="term" value="P:poly(A)-dependent snoRNA 3'-end processing"/>
    <property type="evidence" value="ECO:0007669"/>
    <property type="project" value="TreeGrafter"/>
</dbReference>
<dbReference type="GO" id="GO:0005730">
    <property type="term" value="C:nucleolus"/>
    <property type="evidence" value="ECO:0007669"/>
    <property type="project" value="TreeGrafter"/>
</dbReference>
<dbReference type="GO" id="GO:0003723">
    <property type="term" value="F:RNA binding"/>
    <property type="evidence" value="ECO:0007669"/>
    <property type="project" value="UniProtKB-KW"/>
</dbReference>
<dbReference type="EMBL" id="LAZP02001557">
    <property type="protein sequence ID" value="PFH54941.1"/>
    <property type="molecule type" value="Genomic_DNA"/>
</dbReference>
<feature type="domain" description="Exoribonuclease phosphorolytic" evidence="10">
    <location>
        <begin position="70"/>
        <end position="135"/>
    </location>
</feature>
<dbReference type="Proteomes" id="UP000037136">
    <property type="component" value="Unassembled WGS sequence"/>
</dbReference>
<evidence type="ECO:0000256" key="5">
    <source>
        <dbReference type="ARBA" id="ARBA00022552"/>
    </source>
</evidence>
<keyword evidence="4" id="KW-0963">Cytoplasm</keyword>
<comment type="subcellular location">
    <subcellularLocation>
        <location evidence="2">Cytoplasm</location>
    </subcellularLocation>
    <subcellularLocation>
        <location evidence="1">Nucleus</location>
    </subcellularLocation>
</comment>
<keyword evidence="8" id="KW-0539">Nucleus</keyword>
<evidence type="ECO:0000256" key="6">
    <source>
        <dbReference type="ARBA" id="ARBA00022835"/>
    </source>
</evidence>
<keyword evidence="5" id="KW-0698">rRNA processing</keyword>
<reference evidence="11 12" key="1">
    <citation type="journal article" date="2015" name="BMC Genomics">
        <title>Gene expression during zombie ant biting behavior reflects the complexity underlying fungal parasitic behavioral manipulation.</title>
        <authorList>
            <person name="de Bekker C."/>
            <person name="Ohm R.A."/>
            <person name="Loreto R.G."/>
            <person name="Sebastian A."/>
            <person name="Albert I."/>
            <person name="Merrow M."/>
            <person name="Brachmann A."/>
            <person name="Hughes D.P."/>
        </authorList>
    </citation>
    <scope>NUCLEOTIDE SEQUENCE [LARGE SCALE GENOMIC DNA]</scope>
    <source>
        <strain evidence="11 12">SC16a</strain>
    </source>
</reference>
<gene>
    <name evidence="11" type="ORF">XA68_11539</name>
</gene>
<evidence type="ECO:0000256" key="9">
    <source>
        <dbReference type="SAM" id="MobiDB-lite"/>
    </source>
</evidence>
<dbReference type="GO" id="GO:0071028">
    <property type="term" value="P:nuclear mRNA surveillance"/>
    <property type="evidence" value="ECO:0007669"/>
    <property type="project" value="TreeGrafter"/>
</dbReference>
<comment type="similarity">
    <text evidence="3">Belongs to the RNase PH family.</text>
</comment>
<name>A0A2A9P1G6_OPHUN</name>
<dbReference type="GO" id="GO:0016075">
    <property type="term" value="P:rRNA catabolic process"/>
    <property type="evidence" value="ECO:0007669"/>
    <property type="project" value="TreeGrafter"/>
</dbReference>
<protein>
    <recommendedName>
        <fullName evidence="10">Exoribonuclease phosphorolytic domain-containing protein</fullName>
    </recommendedName>
</protein>
<evidence type="ECO:0000313" key="11">
    <source>
        <dbReference type="EMBL" id="PFH54941.1"/>
    </source>
</evidence>
<dbReference type="Pfam" id="PF01138">
    <property type="entry name" value="RNase_PH"/>
    <property type="match status" value="1"/>
</dbReference>
<organism evidence="11 12">
    <name type="scientific">Ophiocordyceps unilateralis</name>
    <name type="common">Zombie-ant fungus</name>
    <name type="synonym">Torrubia unilateralis</name>
    <dbReference type="NCBI Taxonomy" id="268505"/>
    <lineage>
        <taxon>Eukaryota</taxon>
        <taxon>Fungi</taxon>
        <taxon>Dikarya</taxon>
        <taxon>Ascomycota</taxon>
        <taxon>Pezizomycotina</taxon>
        <taxon>Sordariomycetes</taxon>
        <taxon>Hypocreomycetidae</taxon>
        <taxon>Hypocreales</taxon>
        <taxon>Ophiocordycipitaceae</taxon>
        <taxon>Ophiocordyceps</taxon>
    </lineage>
</organism>
<keyword evidence="12" id="KW-1185">Reference proteome</keyword>
<evidence type="ECO:0000256" key="2">
    <source>
        <dbReference type="ARBA" id="ARBA00004496"/>
    </source>
</evidence>